<dbReference type="InterPro" id="IPR023614">
    <property type="entry name" value="Porin_dom_sf"/>
</dbReference>
<accession>A0AAD5DAS0</accession>
<keyword evidence="3" id="KW-0813">Transport</keyword>
<dbReference type="GO" id="GO:0005741">
    <property type="term" value="C:mitochondrial outer membrane"/>
    <property type="evidence" value="ECO:0007669"/>
    <property type="project" value="UniProtKB-SubCell"/>
</dbReference>
<dbReference type="Gene3D" id="2.40.160.10">
    <property type="entry name" value="Porin"/>
    <property type="match status" value="1"/>
</dbReference>
<dbReference type="PANTHER" id="PTHR10802">
    <property type="entry name" value="MITOCHONDRIAL IMPORT RECEPTOR SUBUNIT TOM40"/>
    <property type="match status" value="1"/>
</dbReference>
<evidence type="ECO:0000256" key="1">
    <source>
        <dbReference type="ARBA" id="ARBA00004374"/>
    </source>
</evidence>
<keyword evidence="9" id="KW-0472">Membrane</keyword>
<evidence type="ECO:0000256" key="9">
    <source>
        <dbReference type="ARBA" id="ARBA00023136"/>
    </source>
</evidence>
<keyword evidence="8" id="KW-0496">Mitochondrion</keyword>
<evidence type="ECO:0000313" key="11">
    <source>
        <dbReference type="Proteomes" id="UP001206925"/>
    </source>
</evidence>
<evidence type="ECO:0000256" key="5">
    <source>
        <dbReference type="ARBA" id="ARBA00022692"/>
    </source>
</evidence>
<keyword evidence="5" id="KW-0812">Transmembrane</keyword>
<comment type="subcellular location">
    <subcellularLocation>
        <location evidence="1">Mitochondrion outer membrane</location>
        <topology evidence="1">Multi-pass membrane protein</topology>
    </subcellularLocation>
</comment>
<sequence>MATREAVKPEKTDYMKLPCPVPYEEINREAFMSLNAEYFEGMRVDFTKRLNQRFSLSHSITMGPTEIPCQSTETIKIPTAHYDFGADFMDPKLMLRGRVMTDGRVDAALTSEPQTSRGMFNIDYKIANTGNVALSYVQKVSEKVSLVSDLMYNHISRDVIASFGYDYILRQCRVRGKIDSNGCTSAFVEESLNEGLKFVLSAELDHKKKDYRFGFGFTVGEY</sequence>
<evidence type="ECO:0000256" key="6">
    <source>
        <dbReference type="ARBA" id="ARBA00022787"/>
    </source>
</evidence>
<dbReference type="Proteomes" id="UP001206925">
    <property type="component" value="Unassembled WGS sequence"/>
</dbReference>
<dbReference type="InterPro" id="IPR027246">
    <property type="entry name" value="Porin_Euk/Tom40"/>
</dbReference>
<dbReference type="GO" id="GO:0008320">
    <property type="term" value="F:protein transmembrane transporter activity"/>
    <property type="evidence" value="ECO:0007669"/>
    <property type="project" value="InterPro"/>
</dbReference>
<dbReference type="GO" id="GO:0030150">
    <property type="term" value="P:protein import into mitochondrial matrix"/>
    <property type="evidence" value="ECO:0007669"/>
    <property type="project" value="InterPro"/>
</dbReference>
<evidence type="ECO:0000256" key="7">
    <source>
        <dbReference type="ARBA" id="ARBA00022927"/>
    </source>
</evidence>
<keyword evidence="4" id="KW-1134">Transmembrane beta strand</keyword>
<dbReference type="Pfam" id="PF01459">
    <property type="entry name" value="Porin_3"/>
    <property type="match status" value="2"/>
</dbReference>
<dbReference type="InterPro" id="IPR037930">
    <property type="entry name" value="Tom40"/>
</dbReference>
<keyword evidence="6" id="KW-1000">Mitochondrion outer membrane</keyword>
<dbReference type="AlphaFoldDB" id="A0AAD5DAS0"/>
<evidence type="ECO:0000256" key="8">
    <source>
        <dbReference type="ARBA" id="ARBA00023128"/>
    </source>
</evidence>
<keyword evidence="11" id="KW-1185">Reference proteome</keyword>
<comment type="caution">
    <text evidence="10">The sequence shown here is derived from an EMBL/GenBank/DDBJ whole genome shotgun (WGS) entry which is preliminary data.</text>
</comment>
<organism evidence="10 11">
    <name type="scientific">Ambrosia artemisiifolia</name>
    <name type="common">Common ragweed</name>
    <dbReference type="NCBI Taxonomy" id="4212"/>
    <lineage>
        <taxon>Eukaryota</taxon>
        <taxon>Viridiplantae</taxon>
        <taxon>Streptophyta</taxon>
        <taxon>Embryophyta</taxon>
        <taxon>Tracheophyta</taxon>
        <taxon>Spermatophyta</taxon>
        <taxon>Magnoliopsida</taxon>
        <taxon>eudicotyledons</taxon>
        <taxon>Gunneridae</taxon>
        <taxon>Pentapetalae</taxon>
        <taxon>asterids</taxon>
        <taxon>campanulids</taxon>
        <taxon>Asterales</taxon>
        <taxon>Asteraceae</taxon>
        <taxon>Asteroideae</taxon>
        <taxon>Heliantheae alliance</taxon>
        <taxon>Heliantheae</taxon>
        <taxon>Ambrosia</taxon>
    </lineage>
</organism>
<gene>
    <name evidence="10" type="ORF">M8C21_030162</name>
</gene>
<evidence type="ECO:0000256" key="4">
    <source>
        <dbReference type="ARBA" id="ARBA00022452"/>
    </source>
</evidence>
<name>A0AAD5DAS0_AMBAR</name>
<keyword evidence="7" id="KW-0653">Protein transport</keyword>
<proteinExistence type="inferred from homology"/>
<evidence type="ECO:0000313" key="10">
    <source>
        <dbReference type="EMBL" id="KAI7755316.1"/>
    </source>
</evidence>
<comment type="similarity">
    <text evidence="2">Belongs to the Tom40 family.</text>
</comment>
<protein>
    <submittedName>
        <fullName evidence="10">Uncharacterized protein</fullName>
    </submittedName>
</protein>
<dbReference type="EMBL" id="JAMZMK010001292">
    <property type="protein sequence ID" value="KAI7755316.1"/>
    <property type="molecule type" value="Genomic_DNA"/>
</dbReference>
<evidence type="ECO:0000256" key="2">
    <source>
        <dbReference type="ARBA" id="ARBA00010510"/>
    </source>
</evidence>
<reference evidence="10" key="1">
    <citation type="submission" date="2022-06" db="EMBL/GenBank/DDBJ databases">
        <title>Uncovering the hologenomic basis of an extraordinary plant invasion.</title>
        <authorList>
            <person name="Bieker V.C."/>
            <person name="Martin M.D."/>
            <person name="Gilbert T."/>
            <person name="Hodgins K."/>
            <person name="Battlay P."/>
            <person name="Petersen B."/>
            <person name="Wilson J."/>
        </authorList>
    </citation>
    <scope>NUCLEOTIDE SEQUENCE</scope>
    <source>
        <strain evidence="10">AA19_3_7</strain>
        <tissue evidence="10">Leaf</tissue>
    </source>
</reference>
<evidence type="ECO:0000256" key="3">
    <source>
        <dbReference type="ARBA" id="ARBA00022448"/>
    </source>
</evidence>